<accession>A0A834MUE3</accession>
<dbReference type="PRINTS" id="PR01857">
    <property type="entry name" value="ADAMTSFAMILY"/>
</dbReference>
<dbReference type="InterPro" id="IPR045371">
    <property type="entry name" value="ADAMTS_CR_3"/>
</dbReference>
<protein>
    <recommendedName>
        <fullName evidence="3">ADAMTS/ADAMTS-like cysteine-rich domain-containing protein</fullName>
    </recommendedName>
</protein>
<evidence type="ECO:0000259" key="3">
    <source>
        <dbReference type="Pfam" id="PF19236"/>
    </source>
</evidence>
<dbReference type="GO" id="GO:0030198">
    <property type="term" value="P:extracellular matrix organization"/>
    <property type="evidence" value="ECO:0007669"/>
    <property type="project" value="InterPro"/>
</dbReference>
<dbReference type="GO" id="GO:0031012">
    <property type="term" value="C:extracellular matrix"/>
    <property type="evidence" value="ECO:0007669"/>
    <property type="project" value="TreeGrafter"/>
</dbReference>
<dbReference type="AlphaFoldDB" id="A0A834MUE3"/>
<evidence type="ECO:0000313" key="5">
    <source>
        <dbReference type="Proteomes" id="UP000617340"/>
    </source>
</evidence>
<dbReference type="PANTHER" id="PTHR13723:SF316">
    <property type="entry name" value="LONELY HEART, ISOFORM A"/>
    <property type="match status" value="1"/>
</dbReference>
<dbReference type="EMBL" id="JACSDZ010000017">
    <property type="protein sequence ID" value="KAF7384830.1"/>
    <property type="molecule type" value="Genomic_DNA"/>
</dbReference>
<proteinExistence type="predicted"/>
<evidence type="ECO:0000313" key="4">
    <source>
        <dbReference type="EMBL" id="KAF7384830.1"/>
    </source>
</evidence>
<dbReference type="Gene3D" id="2.60.120.830">
    <property type="match status" value="1"/>
</dbReference>
<keyword evidence="2" id="KW-0964">Secreted</keyword>
<name>A0A834MUE3_VESGE</name>
<comment type="subcellular location">
    <subcellularLocation>
        <location evidence="1">Secreted</location>
    </subcellularLocation>
</comment>
<reference evidence="4" key="1">
    <citation type="journal article" date="2020" name="G3 (Bethesda)">
        <title>High-Quality Assemblies for Three Invasive Social Wasps from the &lt;i&gt;Vespula&lt;/i&gt; Genus.</title>
        <authorList>
            <person name="Harrop T.W.R."/>
            <person name="Guhlin J."/>
            <person name="McLaughlin G.M."/>
            <person name="Permina E."/>
            <person name="Stockwell P."/>
            <person name="Gilligan J."/>
            <person name="Le Lec M.F."/>
            <person name="Gruber M.A.M."/>
            <person name="Quinn O."/>
            <person name="Lovegrove M."/>
            <person name="Duncan E.J."/>
            <person name="Remnant E.J."/>
            <person name="Van Eeckhoven J."/>
            <person name="Graham B."/>
            <person name="Knapp R.A."/>
            <person name="Langford K.W."/>
            <person name="Kronenberg Z."/>
            <person name="Press M.O."/>
            <person name="Eacker S.M."/>
            <person name="Wilson-Rankin E.E."/>
            <person name="Purcell J."/>
            <person name="Lester P.J."/>
            <person name="Dearden P.K."/>
        </authorList>
    </citation>
    <scope>NUCLEOTIDE SEQUENCE</scope>
    <source>
        <strain evidence="4">Linc-1</strain>
    </source>
</reference>
<dbReference type="Proteomes" id="UP000617340">
    <property type="component" value="Unassembled WGS sequence"/>
</dbReference>
<evidence type="ECO:0000256" key="1">
    <source>
        <dbReference type="ARBA" id="ARBA00004613"/>
    </source>
</evidence>
<sequence length="151" mass="16639">MDGTPCDGPNLRGHNAGISMERTERWLCVAGQCKSVGCDGVIGSGATMDACGVCGGRGQGCRLFEGIFMEPILPKGHHSITTIPKGAMSLNISELRFSTNFLEKVKTEDKWGWKKKERVICALCQDDTSAERIVTKWFAKFKSENFFKTEI</sequence>
<dbReference type="InterPro" id="IPR013273">
    <property type="entry name" value="ADAMTS/ADAMTS-like"/>
</dbReference>
<feature type="domain" description="ADAMTS/ADAMTS-like cysteine-rich" evidence="3">
    <location>
        <begin position="24"/>
        <end position="61"/>
    </location>
</feature>
<dbReference type="GO" id="GO:0005576">
    <property type="term" value="C:extracellular region"/>
    <property type="evidence" value="ECO:0007669"/>
    <property type="project" value="UniProtKB-SubCell"/>
</dbReference>
<dbReference type="GO" id="GO:0004222">
    <property type="term" value="F:metalloendopeptidase activity"/>
    <property type="evidence" value="ECO:0007669"/>
    <property type="project" value="TreeGrafter"/>
</dbReference>
<gene>
    <name evidence="4" type="ORF">HZH68_014442</name>
</gene>
<evidence type="ECO:0000256" key="2">
    <source>
        <dbReference type="ARBA" id="ARBA00022525"/>
    </source>
</evidence>
<dbReference type="InterPro" id="IPR050439">
    <property type="entry name" value="ADAMTS_ADAMTS-like"/>
</dbReference>
<dbReference type="PANTHER" id="PTHR13723">
    <property type="entry name" value="ADAMTS A DISINTEGRIN AND METALLOPROTEASE WITH THROMBOSPONDIN MOTIFS PROTEASE"/>
    <property type="match status" value="1"/>
</dbReference>
<organism evidence="4 5">
    <name type="scientific">Vespula germanica</name>
    <name type="common">German yellow jacket</name>
    <name type="synonym">Paravespula germanica</name>
    <dbReference type="NCBI Taxonomy" id="30212"/>
    <lineage>
        <taxon>Eukaryota</taxon>
        <taxon>Metazoa</taxon>
        <taxon>Ecdysozoa</taxon>
        <taxon>Arthropoda</taxon>
        <taxon>Hexapoda</taxon>
        <taxon>Insecta</taxon>
        <taxon>Pterygota</taxon>
        <taxon>Neoptera</taxon>
        <taxon>Endopterygota</taxon>
        <taxon>Hymenoptera</taxon>
        <taxon>Apocrita</taxon>
        <taxon>Aculeata</taxon>
        <taxon>Vespoidea</taxon>
        <taxon>Vespidae</taxon>
        <taxon>Vespinae</taxon>
        <taxon>Vespula</taxon>
    </lineage>
</organism>
<comment type="caution">
    <text evidence="4">The sequence shown here is derived from an EMBL/GenBank/DDBJ whole genome shotgun (WGS) entry which is preliminary data.</text>
</comment>
<dbReference type="Pfam" id="PF19236">
    <property type="entry name" value="ADAMTS_CR_3"/>
    <property type="match status" value="1"/>
</dbReference>
<keyword evidence="5" id="KW-1185">Reference proteome</keyword>
<dbReference type="GO" id="GO:0006508">
    <property type="term" value="P:proteolysis"/>
    <property type="evidence" value="ECO:0007669"/>
    <property type="project" value="TreeGrafter"/>
</dbReference>